<keyword evidence="2" id="KW-0808">Transferase</keyword>
<dbReference type="PANTHER" id="PTHR43685:SF2">
    <property type="entry name" value="GLYCOSYLTRANSFERASE 2-LIKE DOMAIN-CONTAINING PROTEIN"/>
    <property type="match status" value="1"/>
</dbReference>
<dbReference type="InterPro" id="IPR001173">
    <property type="entry name" value="Glyco_trans_2-like"/>
</dbReference>
<gene>
    <name evidence="2" type="ORF">NIES592_07925</name>
</gene>
<protein>
    <submittedName>
        <fullName evidence="2">Glycosyl transferase family A</fullName>
    </submittedName>
</protein>
<keyword evidence="3" id="KW-1185">Reference proteome</keyword>
<sequence>MPKVSVIIPAYNSMTYLPKTLESVLQQTFTDFEVFIINDGSSDNIVEWALQITDPRVRLISQPNQGVSVARNTGITHAQGEYIAFLDADDLWEPSKLEKQVRCLEDNPAVGLVYTWTNFIDESNKPTGVSIVSHAEGNVWEQIVVRDMISTGSSPMIRRECFASVGVFDANISIGEDRDMWSRIAARYQFAVVKEPLTLYRRHSRNTTKNSKKIVHELHQVIEKSFQSAPLELLYLRNRSYGWMNYFAAWSALLGENNYKDAMHFSRQAVLHYPQLRYTLMYVRLSVAIAIIRWLGSQTYQEVRSLTRTMRRLILGIASQYQFTIRN</sequence>
<dbReference type="RefSeq" id="WP_073555394.1">
    <property type="nucleotide sequence ID" value="NZ_MRCA01000003.1"/>
</dbReference>
<dbReference type="InterPro" id="IPR050834">
    <property type="entry name" value="Glycosyltransf_2"/>
</dbReference>
<dbReference type="EMBL" id="MRCA01000003">
    <property type="protein sequence ID" value="OKH14795.1"/>
    <property type="molecule type" value="Genomic_DNA"/>
</dbReference>
<evidence type="ECO:0000313" key="2">
    <source>
        <dbReference type="EMBL" id="OKH14795.1"/>
    </source>
</evidence>
<dbReference type="Gene3D" id="3.90.550.10">
    <property type="entry name" value="Spore Coat Polysaccharide Biosynthesis Protein SpsA, Chain A"/>
    <property type="match status" value="1"/>
</dbReference>
<dbReference type="Proteomes" id="UP000186391">
    <property type="component" value="Unassembled WGS sequence"/>
</dbReference>
<evidence type="ECO:0000259" key="1">
    <source>
        <dbReference type="Pfam" id="PF00535"/>
    </source>
</evidence>
<dbReference type="AlphaFoldDB" id="A0A1U7H1J8"/>
<comment type="caution">
    <text evidence="2">The sequence shown here is derived from an EMBL/GenBank/DDBJ whole genome shotgun (WGS) entry which is preliminary data.</text>
</comment>
<dbReference type="PANTHER" id="PTHR43685">
    <property type="entry name" value="GLYCOSYLTRANSFERASE"/>
    <property type="match status" value="1"/>
</dbReference>
<name>A0A1U7H1J8_9CYAN</name>
<proteinExistence type="predicted"/>
<dbReference type="GO" id="GO:0016740">
    <property type="term" value="F:transferase activity"/>
    <property type="evidence" value="ECO:0007669"/>
    <property type="project" value="UniProtKB-KW"/>
</dbReference>
<dbReference type="OrthoDB" id="9812327at2"/>
<evidence type="ECO:0000313" key="3">
    <source>
        <dbReference type="Proteomes" id="UP000186391"/>
    </source>
</evidence>
<dbReference type="SUPFAM" id="SSF53448">
    <property type="entry name" value="Nucleotide-diphospho-sugar transferases"/>
    <property type="match status" value="1"/>
</dbReference>
<dbReference type="InterPro" id="IPR029044">
    <property type="entry name" value="Nucleotide-diphossugar_trans"/>
</dbReference>
<accession>A0A1U7H1J8</accession>
<dbReference type="Pfam" id="PF00535">
    <property type="entry name" value="Glycos_transf_2"/>
    <property type="match status" value="1"/>
</dbReference>
<reference evidence="2 3" key="1">
    <citation type="submission" date="2016-11" db="EMBL/GenBank/DDBJ databases">
        <title>Draft Genome Sequences of Nine Cyanobacterial Strains from Diverse Habitats.</title>
        <authorList>
            <person name="Zhu T."/>
            <person name="Hou S."/>
            <person name="Lu X."/>
            <person name="Hess W.R."/>
        </authorList>
    </citation>
    <scope>NUCLEOTIDE SEQUENCE [LARGE SCALE GENOMIC DNA]</scope>
    <source>
        <strain evidence="2 3">NIES-592</strain>
    </source>
</reference>
<feature type="domain" description="Glycosyltransferase 2-like" evidence="1">
    <location>
        <begin position="5"/>
        <end position="152"/>
    </location>
</feature>
<organism evidence="2 3">
    <name type="scientific">Fischerella major NIES-592</name>
    <dbReference type="NCBI Taxonomy" id="210994"/>
    <lineage>
        <taxon>Bacteria</taxon>
        <taxon>Bacillati</taxon>
        <taxon>Cyanobacteriota</taxon>
        <taxon>Cyanophyceae</taxon>
        <taxon>Nostocales</taxon>
        <taxon>Hapalosiphonaceae</taxon>
        <taxon>Fischerella</taxon>
    </lineage>
</organism>
<dbReference type="CDD" id="cd00761">
    <property type="entry name" value="Glyco_tranf_GTA_type"/>
    <property type="match status" value="1"/>
</dbReference>